<protein>
    <submittedName>
        <fullName evidence="2">Uncharacterized protein</fullName>
    </submittedName>
</protein>
<dbReference type="AlphaFoldDB" id="A0A9Q1D6A0"/>
<feature type="region of interest" description="Disordered" evidence="1">
    <location>
        <begin position="99"/>
        <end position="130"/>
    </location>
</feature>
<sequence length="130" mass="13893">MKGPENSHSATLRPSDQQSKRHDSLSSARHSNSRAAPVSRLRCQAFVPRGGRSRLTICATLSSELQKLDTVLPPALSEPRTSRGALRNMQDVASLENITAPLPGTQQKPGAHRCKEEGSGGSFTDSSSSN</sequence>
<evidence type="ECO:0000313" key="3">
    <source>
        <dbReference type="Proteomes" id="UP001152803"/>
    </source>
</evidence>
<dbReference type="Proteomes" id="UP001152803">
    <property type="component" value="Unassembled WGS sequence"/>
</dbReference>
<comment type="caution">
    <text evidence="2">The sequence shown here is derived from an EMBL/GenBank/DDBJ whole genome shotgun (WGS) entry which is preliminary data.</text>
</comment>
<reference evidence="2" key="1">
    <citation type="journal article" date="2023" name="Science">
        <title>Genome structures resolve the early diversification of teleost fishes.</title>
        <authorList>
            <person name="Parey E."/>
            <person name="Louis A."/>
            <person name="Montfort J."/>
            <person name="Bouchez O."/>
            <person name="Roques C."/>
            <person name="Iampietro C."/>
            <person name="Lluch J."/>
            <person name="Castinel A."/>
            <person name="Donnadieu C."/>
            <person name="Desvignes T."/>
            <person name="Floi Bucao C."/>
            <person name="Jouanno E."/>
            <person name="Wen M."/>
            <person name="Mejri S."/>
            <person name="Dirks R."/>
            <person name="Jansen H."/>
            <person name="Henkel C."/>
            <person name="Chen W.J."/>
            <person name="Zahm M."/>
            <person name="Cabau C."/>
            <person name="Klopp C."/>
            <person name="Thompson A.W."/>
            <person name="Robinson-Rechavi M."/>
            <person name="Braasch I."/>
            <person name="Lecointre G."/>
            <person name="Bobe J."/>
            <person name="Postlethwait J.H."/>
            <person name="Berthelot C."/>
            <person name="Roest Crollius H."/>
            <person name="Guiguen Y."/>
        </authorList>
    </citation>
    <scope>NUCLEOTIDE SEQUENCE</scope>
    <source>
        <strain evidence="2">Concon-B</strain>
    </source>
</reference>
<gene>
    <name evidence="2" type="ORF">COCON_G00162660</name>
</gene>
<organism evidence="2 3">
    <name type="scientific">Conger conger</name>
    <name type="common">Conger eel</name>
    <name type="synonym">Muraena conger</name>
    <dbReference type="NCBI Taxonomy" id="82655"/>
    <lineage>
        <taxon>Eukaryota</taxon>
        <taxon>Metazoa</taxon>
        <taxon>Chordata</taxon>
        <taxon>Craniata</taxon>
        <taxon>Vertebrata</taxon>
        <taxon>Euteleostomi</taxon>
        <taxon>Actinopterygii</taxon>
        <taxon>Neopterygii</taxon>
        <taxon>Teleostei</taxon>
        <taxon>Anguilliformes</taxon>
        <taxon>Congridae</taxon>
        <taxon>Conger</taxon>
    </lineage>
</organism>
<feature type="region of interest" description="Disordered" evidence="1">
    <location>
        <begin position="1"/>
        <end position="41"/>
    </location>
</feature>
<feature type="compositionally biased region" description="Polar residues" evidence="1">
    <location>
        <begin position="1"/>
        <end position="17"/>
    </location>
</feature>
<proteinExistence type="predicted"/>
<keyword evidence="3" id="KW-1185">Reference proteome</keyword>
<dbReference type="EMBL" id="JAFJMO010000012">
    <property type="protein sequence ID" value="KAJ8260543.1"/>
    <property type="molecule type" value="Genomic_DNA"/>
</dbReference>
<evidence type="ECO:0000256" key="1">
    <source>
        <dbReference type="SAM" id="MobiDB-lite"/>
    </source>
</evidence>
<name>A0A9Q1D6A0_CONCO</name>
<evidence type="ECO:0000313" key="2">
    <source>
        <dbReference type="EMBL" id="KAJ8260543.1"/>
    </source>
</evidence>
<feature type="compositionally biased region" description="Polar residues" evidence="1">
    <location>
        <begin position="25"/>
        <end position="34"/>
    </location>
</feature>
<accession>A0A9Q1D6A0</accession>